<evidence type="ECO:0000313" key="1">
    <source>
        <dbReference type="EMBL" id="ATL27580.1"/>
    </source>
</evidence>
<protein>
    <submittedName>
        <fullName evidence="1">Uncharacterized protein</fullName>
    </submittedName>
</protein>
<organism evidence="1 2">
    <name type="scientific">Streptomyces formicae</name>
    <dbReference type="NCBI Taxonomy" id="1616117"/>
    <lineage>
        <taxon>Bacteria</taxon>
        <taxon>Bacillati</taxon>
        <taxon>Actinomycetota</taxon>
        <taxon>Actinomycetes</taxon>
        <taxon>Kitasatosporales</taxon>
        <taxon>Streptomycetaceae</taxon>
        <taxon>Streptomyces</taxon>
    </lineage>
</organism>
<gene>
    <name evidence="1" type="ORF">KY5_2562</name>
</gene>
<sequence>MSKYKVTLSVAVDGLPGTVTADVIASTPEHARDTLANDSRIGGSGFVVDRCDYTAEQIDD</sequence>
<accession>A0A291Q718</accession>
<dbReference type="AlphaFoldDB" id="A0A291Q718"/>
<evidence type="ECO:0000313" key="2">
    <source>
        <dbReference type="Proteomes" id="UP000221011"/>
    </source>
</evidence>
<dbReference type="KEGG" id="sfk:KY5_2562"/>
<dbReference type="Proteomes" id="UP000221011">
    <property type="component" value="Chromosome"/>
</dbReference>
<reference evidence="1 2" key="1">
    <citation type="submission" date="2017-08" db="EMBL/GenBank/DDBJ databases">
        <title>Complete Genome Sequence of Streptomyces formicae KY5, the formicamycin producer.</title>
        <authorList>
            <person name="Holmes N.A."/>
            <person name="Devine R."/>
            <person name="Qin Z."/>
            <person name="Seipke R.F."/>
            <person name="Wilkinson B."/>
            <person name="Hutchings M.I."/>
        </authorList>
    </citation>
    <scope>NUCLEOTIDE SEQUENCE [LARGE SCALE GENOMIC DNA]</scope>
    <source>
        <strain evidence="1 2">KY5</strain>
    </source>
</reference>
<name>A0A291Q718_9ACTN</name>
<keyword evidence="2" id="KW-1185">Reference proteome</keyword>
<dbReference type="RefSeq" id="WP_098242379.1">
    <property type="nucleotide sequence ID" value="NZ_CP022685.1"/>
</dbReference>
<proteinExistence type="predicted"/>
<dbReference type="EMBL" id="CP022685">
    <property type="protein sequence ID" value="ATL27580.1"/>
    <property type="molecule type" value="Genomic_DNA"/>
</dbReference>